<feature type="binding site" evidence="7">
    <location>
        <position position="385"/>
    </location>
    <ligand>
        <name>deamido-NAD(+)</name>
        <dbReference type="ChEBI" id="CHEBI:58437"/>
        <note>ligand shared between two neighboring subunits</note>
    </ligand>
</feature>
<dbReference type="PANTHER" id="PTHR23090:SF9">
    <property type="entry name" value="GLUTAMINE-DEPENDENT NAD(+) SYNTHETASE"/>
    <property type="match status" value="1"/>
</dbReference>
<gene>
    <name evidence="7" type="primary">nadE</name>
    <name evidence="11" type="ORF">DYI23_02575</name>
</gene>
<organism evidence="11 12">
    <name type="scientific">Roseibium polysiphoniae</name>
    <dbReference type="NCBI Taxonomy" id="2571221"/>
    <lineage>
        <taxon>Bacteria</taxon>
        <taxon>Pseudomonadati</taxon>
        <taxon>Pseudomonadota</taxon>
        <taxon>Alphaproteobacteria</taxon>
        <taxon>Hyphomicrobiales</taxon>
        <taxon>Stappiaceae</taxon>
        <taxon>Roseibium</taxon>
    </lineage>
</organism>
<protein>
    <recommendedName>
        <fullName evidence="7 8">Glutamine-dependent NAD(+) synthetase</fullName>
        <ecNumber evidence="7 8">6.3.5.1</ecNumber>
    </recommendedName>
    <alternativeName>
        <fullName evidence="7 8">NAD(+) synthase [glutamine-hydrolyzing]</fullName>
    </alternativeName>
</protein>
<evidence type="ECO:0000256" key="4">
    <source>
        <dbReference type="ARBA" id="ARBA00022741"/>
    </source>
</evidence>
<comment type="catalytic activity">
    <reaction evidence="7 8">
        <text>deamido-NAD(+) + L-glutamine + ATP + H2O = L-glutamate + AMP + diphosphate + NAD(+) + H(+)</text>
        <dbReference type="Rhea" id="RHEA:24384"/>
        <dbReference type="ChEBI" id="CHEBI:15377"/>
        <dbReference type="ChEBI" id="CHEBI:15378"/>
        <dbReference type="ChEBI" id="CHEBI:29985"/>
        <dbReference type="ChEBI" id="CHEBI:30616"/>
        <dbReference type="ChEBI" id="CHEBI:33019"/>
        <dbReference type="ChEBI" id="CHEBI:57540"/>
        <dbReference type="ChEBI" id="CHEBI:58359"/>
        <dbReference type="ChEBI" id="CHEBI:58437"/>
        <dbReference type="ChEBI" id="CHEBI:456215"/>
        <dbReference type="EC" id="6.3.5.1"/>
    </reaction>
</comment>
<dbReference type="AlphaFoldDB" id="A0A944C8Q3"/>
<feature type="active site" description="Nucleophile; for glutaminase activity" evidence="7">
    <location>
        <position position="160"/>
    </location>
</feature>
<feature type="binding site" evidence="7">
    <location>
        <position position="414"/>
    </location>
    <ligand>
        <name>deamido-NAD(+)</name>
        <dbReference type="ChEBI" id="CHEBI:58437"/>
        <note>ligand shared between two neighboring subunits</note>
    </ligand>
</feature>
<dbReference type="EC" id="6.3.5.1" evidence="7 8"/>
<evidence type="ECO:0000256" key="6">
    <source>
        <dbReference type="ARBA" id="ARBA00023027"/>
    </source>
</evidence>
<keyword evidence="4 7" id="KW-0547">Nucleotide-binding</keyword>
<evidence type="ECO:0000313" key="12">
    <source>
        <dbReference type="Proteomes" id="UP000705379"/>
    </source>
</evidence>
<dbReference type="InterPro" id="IPR036526">
    <property type="entry name" value="C-N_Hydrolase_sf"/>
</dbReference>
<proteinExistence type="inferred from homology"/>
<dbReference type="InterPro" id="IPR003010">
    <property type="entry name" value="C-N_Hydrolase"/>
</dbReference>
<keyword evidence="6 7" id="KW-0520">NAD</keyword>
<dbReference type="FunFam" id="3.40.50.620:FF:000106">
    <property type="entry name" value="Glutamine-dependent NAD(+) synthetase"/>
    <property type="match status" value="1"/>
</dbReference>
<dbReference type="GO" id="GO:0005737">
    <property type="term" value="C:cytoplasm"/>
    <property type="evidence" value="ECO:0007669"/>
    <property type="project" value="InterPro"/>
</dbReference>
<dbReference type="NCBIfam" id="TIGR00552">
    <property type="entry name" value="nadE"/>
    <property type="match status" value="1"/>
</dbReference>
<reference evidence="11" key="1">
    <citation type="submission" date="2018-08" db="EMBL/GenBank/DDBJ databases">
        <authorList>
            <person name="Jin W."/>
            <person name="Wang H."/>
            <person name="Yang Y."/>
            <person name="Li M."/>
            <person name="Liu J."/>
        </authorList>
    </citation>
    <scope>NUCLEOTIDE SEQUENCE</scope>
    <source>
        <strain evidence="11">AESS21</strain>
    </source>
</reference>
<feature type="domain" description="CN hydrolase" evidence="10">
    <location>
        <begin position="14"/>
        <end position="257"/>
    </location>
</feature>
<sequence length="564" mass="61732">MTSTSKPAALDGRFRLAVAQLNPTVGDVAGNAELIRAARQEAAALGADLVLYPELAIAGYPTEDLVLKHAFVSHCMKAVDALASETTDGGPAMLVGTPWLDEDGKLYNAVALLDGGEVQAIRYKNDLPNYGVFDEKRVFEAGPLPGPMDFRGIRIGVPICEDIWNDEVCECLAETGAEILLVPNASPYWGHRAEERLQVVVARVVESGLPLIYCNQLGGQDELVFDGGSFALQADRSLAFQMPQFETSLAISEWVRNDDEVWVCTDGPVSALPGIDEANWRACVLGLRDYVLKNGFPGVVLGLSGGIDSAICAAMAADALGADKVHAIMLPYRYTSRESITDADDCARLLGIRHDTVPIAEPVEGFGRVLATMFSGCEQDTTEENLQSRARGVILMAISNKFGSMVVTTGNKSEMSVGYATLYGDMNGGFNPIKDLYKTQVYHLSRWRNTTRPEGLLGPEGVVIPENIISKVPTAELREGQTDQDSLPPYDVLDDILSCLVEHEMSVSEIEKRGHDKALIHRIEHLLYIAEYKRRQAPPGVKITERNFGRDRRYPITNRFRDRS</sequence>
<dbReference type="GO" id="GO:0003952">
    <property type="term" value="F:NAD+ synthase (glutamine-hydrolyzing) activity"/>
    <property type="evidence" value="ECO:0007669"/>
    <property type="project" value="UniProtKB-UniRule"/>
</dbReference>
<evidence type="ECO:0000256" key="7">
    <source>
        <dbReference type="HAMAP-Rule" id="MF_02090"/>
    </source>
</evidence>
<feature type="binding site" evidence="7">
    <location>
        <begin position="302"/>
        <end position="309"/>
    </location>
    <ligand>
        <name>ATP</name>
        <dbReference type="ChEBI" id="CHEBI:30616"/>
    </ligand>
</feature>
<evidence type="ECO:0000256" key="2">
    <source>
        <dbReference type="ARBA" id="ARBA00007145"/>
    </source>
</evidence>
<feature type="binding site" evidence="7">
    <location>
        <position position="186"/>
    </location>
    <ligand>
        <name>L-glutamine</name>
        <dbReference type="ChEBI" id="CHEBI:58359"/>
    </ligand>
</feature>
<dbReference type="Gene3D" id="3.60.110.10">
    <property type="entry name" value="Carbon-nitrogen hydrolase"/>
    <property type="match status" value="1"/>
</dbReference>
<dbReference type="InterPro" id="IPR003694">
    <property type="entry name" value="NAD_synthase"/>
</dbReference>
<reference evidence="11" key="2">
    <citation type="journal article" date="2021" name="Microorganisms">
        <title>Bacterial Dimethylsulfoniopropionate Biosynthesis in the East China Sea.</title>
        <authorList>
            <person name="Liu J."/>
            <person name="Zhang Y."/>
            <person name="Liu J."/>
            <person name="Zhong H."/>
            <person name="Williams B.T."/>
            <person name="Zheng Y."/>
            <person name="Curson A.R.J."/>
            <person name="Sun C."/>
            <person name="Sun H."/>
            <person name="Song D."/>
            <person name="Wagner Mackenzie B."/>
            <person name="Bermejo Martinez A."/>
            <person name="Todd J.D."/>
            <person name="Zhang X.H."/>
        </authorList>
    </citation>
    <scope>NUCLEOTIDE SEQUENCE</scope>
    <source>
        <strain evidence="11">AESS21</strain>
    </source>
</reference>
<dbReference type="PROSITE" id="PS50263">
    <property type="entry name" value="CN_HYDROLASE"/>
    <property type="match status" value="1"/>
</dbReference>
<dbReference type="CDD" id="cd07570">
    <property type="entry name" value="GAT_Gln-NAD-synth"/>
    <property type="match status" value="1"/>
</dbReference>
<comment type="similarity">
    <text evidence="9">Belongs to the NAD synthetase family.</text>
</comment>
<comment type="function">
    <text evidence="7">Catalyzes the ATP-dependent amidation of deamido-NAD to form NAD. Uses L-glutamine as a nitrogen source.</text>
</comment>
<dbReference type="Pfam" id="PF00795">
    <property type="entry name" value="CN_hydrolase"/>
    <property type="match status" value="1"/>
</dbReference>
<feature type="binding site" evidence="7">
    <location>
        <position position="533"/>
    </location>
    <ligand>
        <name>deamido-NAD(+)</name>
        <dbReference type="ChEBI" id="CHEBI:58437"/>
        <note>ligand shared between two neighboring subunits</note>
    </ligand>
</feature>
<accession>A0A944C8Q3</accession>
<comment type="pathway">
    <text evidence="1 7 8">Cofactor biosynthesis; NAD(+) biosynthesis; NAD(+) from deamido-NAD(+) (L-Gln route): step 1/1.</text>
</comment>
<dbReference type="PANTHER" id="PTHR23090">
    <property type="entry name" value="NH 3 /GLUTAMINE-DEPENDENT NAD + SYNTHETASE"/>
    <property type="match status" value="1"/>
</dbReference>
<dbReference type="Gene3D" id="3.40.50.620">
    <property type="entry name" value="HUPs"/>
    <property type="match status" value="1"/>
</dbReference>
<feature type="binding site" evidence="7">
    <location>
        <position position="130"/>
    </location>
    <ligand>
        <name>L-glutamine</name>
        <dbReference type="ChEBI" id="CHEBI:58359"/>
    </ligand>
</feature>
<dbReference type="InterPro" id="IPR014445">
    <property type="entry name" value="Gln-dep_NAD_synthase"/>
</dbReference>
<feature type="active site" description="Proton acceptor; for glutaminase activity" evidence="7">
    <location>
        <position position="54"/>
    </location>
</feature>
<comment type="similarity">
    <text evidence="2 7 8">In the C-terminal section; belongs to the NAD synthetase family.</text>
</comment>
<dbReference type="GO" id="GO:0009435">
    <property type="term" value="P:NAD+ biosynthetic process"/>
    <property type="evidence" value="ECO:0007669"/>
    <property type="project" value="UniProtKB-UniRule"/>
</dbReference>
<dbReference type="RefSeq" id="WP_213214769.1">
    <property type="nucleotide sequence ID" value="NZ_QTKU01000001.1"/>
</dbReference>
<evidence type="ECO:0000256" key="1">
    <source>
        <dbReference type="ARBA" id="ARBA00005188"/>
    </source>
</evidence>
<feature type="active site" description="For glutaminase activity" evidence="7">
    <location>
        <position position="124"/>
    </location>
</feature>
<dbReference type="Proteomes" id="UP000705379">
    <property type="component" value="Unassembled WGS sequence"/>
</dbReference>
<comment type="caution">
    <text evidence="11">The sequence shown here is derived from an EMBL/GenBank/DDBJ whole genome shotgun (WGS) entry which is preliminary data.</text>
</comment>
<dbReference type="HAMAP" id="MF_02090">
    <property type="entry name" value="NadE_glutamine_dep"/>
    <property type="match status" value="1"/>
</dbReference>
<feature type="binding site" evidence="7">
    <location>
        <position position="409"/>
    </location>
    <ligand>
        <name>ATP</name>
        <dbReference type="ChEBI" id="CHEBI:30616"/>
    </ligand>
</feature>
<dbReference type="GO" id="GO:0004359">
    <property type="term" value="F:glutaminase activity"/>
    <property type="evidence" value="ECO:0007669"/>
    <property type="project" value="InterPro"/>
</dbReference>
<dbReference type="SUPFAM" id="SSF56317">
    <property type="entry name" value="Carbon-nitrogen hydrolase"/>
    <property type="match status" value="1"/>
</dbReference>
<evidence type="ECO:0000259" key="10">
    <source>
        <dbReference type="PROSITE" id="PS50263"/>
    </source>
</evidence>
<dbReference type="Pfam" id="PF02540">
    <property type="entry name" value="NAD_synthase"/>
    <property type="match status" value="1"/>
</dbReference>
<dbReference type="CDD" id="cd00553">
    <property type="entry name" value="NAD_synthase"/>
    <property type="match status" value="1"/>
</dbReference>
<dbReference type="InterPro" id="IPR014729">
    <property type="entry name" value="Rossmann-like_a/b/a_fold"/>
</dbReference>
<dbReference type="PIRSF" id="PIRSF006630">
    <property type="entry name" value="NADS_GAT"/>
    <property type="match status" value="1"/>
</dbReference>
<feature type="binding site" evidence="7">
    <location>
        <position position="192"/>
    </location>
    <ligand>
        <name>L-glutamine</name>
        <dbReference type="ChEBI" id="CHEBI:58359"/>
    </ligand>
</feature>
<evidence type="ECO:0000256" key="8">
    <source>
        <dbReference type="PIRNR" id="PIRNR006630"/>
    </source>
</evidence>
<dbReference type="NCBIfam" id="NF010588">
    <property type="entry name" value="PRK13981.1"/>
    <property type="match status" value="1"/>
</dbReference>
<dbReference type="EMBL" id="QTKU01000001">
    <property type="protein sequence ID" value="MBS8259093.1"/>
    <property type="molecule type" value="Genomic_DNA"/>
</dbReference>
<keyword evidence="3 7" id="KW-0436">Ligase</keyword>
<comment type="caution">
    <text evidence="7">Lacks conserved residue(s) required for the propagation of feature annotation.</text>
</comment>
<evidence type="ECO:0000256" key="5">
    <source>
        <dbReference type="ARBA" id="ARBA00022840"/>
    </source>
</evidence>
<dbReference type="GO" id="GO:0008795">
    <property type="term" value="F:NAD+ synthase activity"/>
    <property type="evidence" value="ECO:0007669"/>
    <property type="project" value="UniProtKB-UniRule"/>
</dbReference>
<keyword evidence="5 7" id="KW-0067">ATP-binding</keyword>
<dbReference type="SUPFAM" id="SSF52402">
    <property type="entry name" value="Adenine nucleotide alpha hydrolases-like"/>
    <property type="match status" value="1"/>
</dbReference>
<name>A0A944C8Q3_9HYPH</name>
<evidence type="ECO:0000256" key="9">
    <source>
        <dbReference type="RuleBase" id="RU003811"/>
    </source>
</evidence>
<evidence type="ECO:0000256" key="3">
    <source>
        <dbReference type="ARBA" id="ARBA00022598"/>
    </source>
</evidence>
<evidence type="ECO:0000313" key="11">
    <source>
        <dbReference type="EMBL" id="MBS8259093.1"/>
    </source>
</evidence>
<dbReference type="InterPro" id="IPR022310">
    <property type="entry name" value="NAD/GMP_synthase"/>
</dbReference>
<dbReference type="GO" id="GO:0005524">
    <property type="term" value="F:ATP binding"/>
    <property type="evidence" value="ECO:0007669"/>
    <property type="project" value="UniProtKB-UniRule"/>
</dbReference>